<dbReference type="EC" id="2.7.4.25" evidence="8"/>
<gene>
    <name evidence="8 11" type="primary">cmk</name>
    <name evidence="11" type="ORF">Aru02nite_28980</name>
</gene>
<dbReference type="InterPro" id="IPR003136">
    <property type="entry name" value="Cytidylate_kin"/>
</dbReference>
<comment type="catalytic activity">
    <reaction evidence="7 8">
        <text>CMP + ATP = CDP + ADP</text>
        <dbReference type="Rhea" id="RHEA:11600"/>
        <dbReference type="ChEBI" id="CHEBI:30616"/>
        <dbReference type="ChEBI" id="CHEBI:58069"/>
        <dbReference type="ChEBI" id="CHEBI:60377"/>
        <dbReference type="ChEBI" id="CHEBI:456216"/>
        <dbReference type="EC" id="2.7.4.25"/>
    </reaction>
</comment>
<keyword evidence="8" id="KW-0963">Cytoplasm</keyword>
<feature type="binding site" evidence="8">
    <location>
        <begin position="20"/>
        <end position="28"/>
    </location>
    <ligand>
        <name>ATP</name>
        <dbReference type="ChEBI" id="CHEBI:30616"/>
    </ligand>
</feature>
<evidence type="ECO:0000256" key="5">
    <source>
        <dbReference type="ARBA" id="ARBA00022840"/>
    </source>
</evidence>
<reference evidence="11" key="1">
    <citation type="submission" date="2021-01" db="EMBL/GenBank/DDBJ databases">
        <title>Whole genome shotgun sequence of Actinocatenispora rupis NBRC 107355.</title>
        <authorList>
            <person name="Komaki H."/>
            <person name="Tamura T."/>
        </authorList>
    </citation>
    <scope>NUCLEOTIDE SEQUENCE</scope>
    <source>
        <strain evidence="11">NBRC 107355</strain>
    </source>
</reference>
<keyword evidence="2 8" id="KW-0808">Transferase</keyword>
<dbReference type="HAMAP" id="MF_00238">
    <property type="entry name" value="Cytidyl_kinase_type1"/>
    <property type="match status" value="1"/>
</dbReference>
<dbReference type="GO" id="GO:0036431">
    <property type="term" value="F:dCMP kinase activity"/>
    <property type="evidence" value="ECO:0007669"/>
    <property type="project" value="InterPro"/>
</dbReference>
<dbReference type="Pfam" id="PF02224">
    <property type="entry name" value="Cytidylate_kin"/>
    <property type="match status" value="1"/>
</dbReference>
<evidence type="ECO:0000256" key="6">
    <source>
        <dbReference type="ARBA" id="ARBA00047615"/>
    </source>
</evidence>
<dbReference type="Gene3D" id="3.40.50.300">
    <property type="entry name" value="P-loop containing nucleotide triphosphate hydrolases"/>
    <property type="match status" value="1"/>
</dbReference>
<evidence type="ECO:0000256" key="3">
    <source>
        <dbReference type="ARBA" id="ARBA00022741"/>
    </source>
</evidence>
<comment type="subcellular location">
    <subcellularLocation>
        <location evidence="8">Cytoplasm</location>
    </subcellularLocation>
</comment>
<dbReference type="InterPro" id="IPR027417">
    <property type="entry name" value="P-loop_NTPase"/>
</dbReference>
<evidence type="ECO:0000256" key="1">
    <source>
        <dbReference type="ARBA" id="ARBA00009427"/>
    </source>
</evidence>
<proteinExistence type="inferred from homology"/>
<keyword evidence="3 8" id="KW-0547">Nucleotide-binding</keyword>
<comment type="caution">
    <text evidence="11">The sequence shown here is derived from an EMBL/GenBank/DDBJ whole genome shotgun (WGS) entry which is preliminary data.</text>
</comment>
<dbReference type="InterPro" id="IPR011994">
    <property type="entry name" value="Cytidylate_kinase_dom"/>
</dbReference>
<comment type="catalytic activity">
    <reaction evidence="6 8">
        <text>dCMP + ATP = dCDP + ADP</text>
        <dbReference type="Rhea" id="RHEA:25094"/>
        <dbReference type="ChEBI" id="CHEBI:30616"/>
        <dbReference type="ChEBI" id="CHEBI:57566"/>
        <dbReference type="ChEBI" id="CHEBI:58593"/>
        <dbReference type="ChEBI" id="CHEBI:456216"/>
        <dbReference type="EC" id="2.7.4.25"/>
    </reaction>
</comment>
<dbReference type="GO" id="GO:0005524">
    <property type="term" value="F:ATP binding"/>
    <property type="evidence" value="ECO:0007669"/>
    <property type="project" value="UniProtKB-UniRule"/>
</dbReference>
<dbReference type="NCBIfam" id="TIGR00017">
    <property type="entry name" value="cmk"/>
    <property type="match status" value="1"/>
</dbReference>
<evidence type="ECO:0000256" key="2">
    <source>
        <dbReference type="ARBA" id="ARBA00022679"/>
    </source>
</evidence>
<keyword evidence="4 8" id="KW-0418">Kinase</keyword>
<evidence type="ECO:0000256" key="4">
    <source>
        <dbReference type="ARBA" id="ARBA00022777"/>
    </source>
</evidence>
<accession>A0A8J3J8D0</accession>
<dbReference type="GO" id="GO:0006220">
    <property type="term" value="P:pyrimidine nucleotide metabolic process"/>
    <property type="evidence" value="ECO:0007669"/>
    <property type="project" value="UniProtKB-UniRule"/>
</dbReference>
<evidence type="ECO:0000313" key="11">
    <source>
        <dbReference type="EMBL" id="GID12009.1"/>
    </source>
</evidence>
<protein>
    <recommendedName>
        <fullName evidence="8">Cytidylate kinase</fullName>
        <shortName evidence="8">CK</shortName>
        <ecNumber evidence="8">2.7.4.25</ecNumber>
    </recommendedName>
    <alternativeName>
        <fullName evidence="8">Cytidine monophosphate kinase</fullName>
        <shortName evidence="8">CMP kinase</shortName>
    </alternativeName>
</protein>
<dbReference type="AlphaFoldDB" id="A0A8J3J8D0"/>
<organism evidence="11 12">
    <name type="scientific">Actinocatenispora rupis</name>
    <dbReference type="NCBI Taxonomy" id="519421"/>
    <lineage>
        <taxon>Bacteria</taxon>
        <taxon>Bacillati</taxon>
        <taxon>Actinomycetota</taxon>
        <taxon>Actinomycetes</taxon>
        <taxon>Micromonosporales</taxon>
        <taxon>Micromonosporaceae</taxon>
        <taxon>Actinocatenispora</taxon>
    </lineage>
</organism>
<keyword evidence="12" id="KW-1185">Reference proteome</keyword>
<dbReference type="SUPFAM" id="SSF52540">
    <property type="entry name" value="P-loop containing nucleoside triphosphate hydrolases"/>
    <property type="match status" value="1"/>
</dbReference>
<dbReference type="GO" id="GO:0005737">
    <property type="term" value="C:cytoplasm"/>
    <property type="evidence" value="ECO:0007669"/>
    <property type="project" value="UniProtKB-SubCell"/>
</dbReference>
<keyword evidence="5 8" id="KW-0067">ATP-binding</keyword>
<feature type="compositionally biased region" description="Basic and acidic residues" evidence="9">
    <location>
        <begin position="184"/>
        <end position="196"/>
    </location>
</feature>
<dbReference type="RefSeq" id="WP_239076681.1">
    <property type="nucleotide sequence ID" value="NZ_BAAAZM010000028.1"/>
</dbReference>
<dbReference type="EMBL" id="BOMB01000016">
    <property type="protein sequence ID" value="GID12009.1"/>
    <property type="molecule type" value="Genomic_DNA"/>
</dbReference>
<evidence type="ECO:0000259" key="10">
    <source>
        <dbReference type="Pfam" id="PF02224"/>
    </source>
</evidence>
<evidence type="ECO:0000256" key="7">
    <source>
        <dbReference type="ARBA" id="ARBA00048478"/>
    </source>
</evidence>
<feature type="domain" description="Cytidylate kinase" evidence="10">
    <location>
        <begin position="16"/>
        <end position="224"/>
    </location>
</feature>
<dbReference type="CDD" id="cd02020">
    <property type="entry name" value="CMPK"/>
    <property type="match status" value="1"/>
</dbReference>
<evidence type="ECO:0000256" key="8">
    <source>
        <dbReference type="HAMAP-Rule" id="MF_00238"/>
    </source>
</evidence>
<sequence length="237" mass="24462">MQTDSKRADESFRGVIAVDGPSGSGKSTVSKRLAGALGAGYLDTGAMYRAATWAVLRSGAALTDPAAVTAAVHAAELTITTDPTAVAVRVDGQPVDAEIRGETVTAAVSAVSAVPAVRAELIAAQRRIIDAARDTTGIVVEGRDIGAVVAPDADLKVFLTADATERARRRSTENATALAATQADLHRRDQADSKVTKPLEAAADAVTVDTTHDPIDAVVDRLLVLLAERDGARVETS</sequence>
<dbReference type="Proteomes" id="UP000612808">
    <property type="component" value="Unassembled WGS sequence"/>
</dbReference>
<name>A0A8J3J8D0_9ACTN</name>
<feature type="region of interest" description="Disordered" evidence="9">
    <location>
        <begin position="170"/>
        <end position="196"/>
    </location>
</feature>
<evidence type="ECO:0000313" key="12">
    <source>
        <dbReference type="Proteomes" id="UP000612808"/>
    </source>
</evidence>
<comment type="similarity">
    <text evidence="1 8">Belongs to the cytidylate kinase family. Type 1 subfamily.</text>
</comment>
<evidence type="ECO:0000256" key="9">
    <source>
        <dbReference type="SAM" id="MobiDB-lite"/>
    </source>
</evidence>